<evidence type="ECO:0000313" key="1">
    <source>
        <dbReference type="EMBL" id="RRT39379.1"/>
    </source>
</evidence>
<comment type="caution">
    <text evidence="1">The sequence shown here is derived from an EMBL/GenBank/DDBJ whole genome shotgun (WGS) entry which is preliminary data.</text>
</comment>
<proteinExistence type="predicted"/>
<dbReference type="EMBL" id="AMZH03020234">
    <property type="protein sequence ID" value="RRT39379.1"/>
    <property type="molecule type" value="Genomic_DNA"/>
</dbReference>
<organism evidence="1 2">
    <name type="scientific">Ensete ventricosum</name>
    <name type="common">Abyssinian banana</name>
    <name type="synonym">Musa ensete</name>
    <dbReference type="NCBI Taxonomy" id="4639"/>
    <lineage>
        <taxon>Eukaryota</taxon>
        <taxon>Viridiplantae</taxon>
        <taxon>Streptophyta</taxon>
        <taxon>Embryophyta</taxon>
        <taxon>Tracheophyta</taxon>
        <taxon>Spermatophyta</taxon>
        <taxon>Magnoliopsida</taxon>
        <taxon>Liliopsida</taxon>
        <taxon>Zingiberales</taxon>
        <taxon>Musaceae</taxon>
        <taxon>Ensete</taxon>
    </lineage>
</organism>
<reference evidence="1 2" key="1">
    <citation type="journal article" date="2014" name="Agronomy (Basel)">
        <title>A Draft Genome Sequence for Ensete ventricosum, the Drought-Tolerant Tree Against Hunger.</title>
        <authorList>
            <person name="Harrison J."/>
            <person name="Moore K.A."/>
            <person name="Paszkiewicz K."/>
            <person name="Jones T."/>
            <person name="Grant M."/>
            <person name="Ambacheew D."/>
            <person name="Muzemil S."/>
            <person name="Studholme D.J."/>
        </authorList>
    </citation>
    <scope>NUCLEOTIDE SEQUENCE [LARGE SCALE GENOMIC DNA]</scope>
</reference>
<accession>A0A426XIQ8</accession>
<gene>
    <name evidence="1" type="ORF">B296_00059186</name>
</gene>
<dbReference type="AlphaFoldDB" id="A0A426XIQ8"/>
<sequence>MKKASKNTVDVIDFLVGLVFSSLHPINSSQTGSPGVAVRRVWWQRQPPCRGAAERAQRQPSCAMRKHTKTADVGMSSATSTDLVDLGRGFQGVVVIDVHHYNPLFTQVQRDVGETKHRVREEEAGGKAPVFVGRGRSITEAPTGGVLEGGGTFGWAYRTQKTQANNGAWSLEWMIDKGYILL</sequence>
<protein>
    <submittedName>
        <fullName evidence="1">Uncharacterized protein</fullName>
    </submittedName>
</protein>
<name>A0A426XIQ8_ENSVE</name>
<dbReference type="Proteomes" id="UP000287651">
    <property type="component" value="Unassembled WGS sequence"/>
</dbReference>
<evidence type="ECO:0000313" key="2">
    <source>
        <dbReference type="Proteomes" id="UP000287651"/>
    </source>
</evidence>